<dbReference type="EMBL" id="OU466862">
    <property type="protein sequence ID" value="CAH2072171.1"/>
    <property type="molecule type" value="Genomic_DNA"/>
</dbReference>
<feature type="domain" description="Fatty acyl-CoA reductase C-terminal" evidence="5">
    <location>
        <begin position="394"/>
        <end position="490"/>
    </location>
</feature>
<dbReference type="CDD" id="cd09071">
    <property type="entry name" value="FAR_C"/>
    <property type="match status" value="1"/>
</dbReference>
<proteinExistence type="inferred from homology"/>
<keyword evidence="8" id="KW-1185">Reference proteome</keyword>
<dbReference type="GO" id="GO:0102965">
    <property type="term" value="F:alcohol-forming long-chain fatty acyl-CoA reductase activity"/>
    <property type="evidence" value="ECO:0007669"/>
    <property type="project" value="UniProtKB-EC"/>
</dbReference>
<dbReference type="PANTHER" id="PTHR11011:SF115">
    <property type="entry name" value="FATTY ACYL-COA REDUCTASE 7-RELATED"/>
    <property type="match status" value="1"/>
</dbReference>
<dbReference type="Proteomes" id="UP000836841">
    <property type="component" value="Chromosome 6"/>
</dbReference>
<comment type="similarity">
    <text evidence="1 4">Belongs to the fatty acyl-CoA reductase family.</text>
</comment>
<reference evidence="7 8" key="1">
    <citation type="submission" date="2022-03" db="EMBL/GenBank/DDBJ databases">
        <authorList>
            <person name="Nunn A."/>
            <person name="Chopra R."/>
            <person name="Nunn A."/>
            <person name="Contreras Garrido A."/>
        </authorList>
    </citation>
    <scope>NUCLEOTIDE SEQUENCE [LARGE SCALE GENOMIC DNA]</scope>
</reference>
<dbReference type="EC" id="1.2.1.84" evidence="4"/>
<evidence type="ECO:0000313" key="8">
    <source>
        <dbReference type="Proteomes" id="UP000836841"/>
    </source>
</evidence>
<dbReference type="PANTHER" id="PTHR11011">
    <property type="entry name" value="MALE STERILITY PROTEIN 2-RELATED"/>
    <property type="match status" value="1"/>
</dbReference>
<dbReference type="AlphaFoldDB" id="A0AAU9SSV0"/>
<evidence type="ECO:0000313" key="7">
    <source>
        <dbReference type="EMBL" id="CAH2072171.1"/>
    </source>
</evidence>
<dbReference type="InterPro" id="IPR013120">
    <property type="entry name" value="FAR_NAD-bd"/>
</dbReference>
<dbReference type="Pfam" id="PF03015">
    <property type="entry name" value="Sterile"/>
    <property type="match status" value="1"/>
</dbReference>
<evidence type="ECO:0000259" key="5">
    <source>
        <dbReference type="Pfam" id="PF03015"/>
    </source>
</evidence>
<dbReference type="InterPro" id="IPR026055">
    <property type="entry name" value="FAR"/>
</dbReference>
<keyword evidence="3 4" id="KW-0443">Lipid metabolism</keyword>
<dbReference type="CDD" id="cd05236">
    <property type="entry name" value="FAR-N_SDR_e"/>
    <property type="match status" value="1"/>
</dbReference>
<evidence type="ECO:0000256" key="3">
    <source>
        <dbReference type="ARBA" id="ARBA00023098"/>
    </source>
</evidence>
<accession>A0AAU9SSV0</accession>
<dbReference type="GO" id="GO:0035336">
    <property type="term" value="P:long-chain fatty-acyl-CoA metabolic process"/>
    <property type="evidence" value="ECO:0007669"/>
    <property type="project" value="TreeGrafter"/>
</dbReference>
<dbReference type="InterPro" id="IPR036291">
    <property type="entry name" value="NAD(P)-bd_dom_sf"/>
</dbReference>
<evidence type="ECO:0000256" key="2">
    <source>
        <dbReference type="ARBA" id="ARBA00022516"/>
    </source>
</evidence>
<gene>
    <name evidence="7" type="ORF">TAV2_LOCUS21190</name>
</gene>
<dbReference type="SUPFAM" id="SSF51735">
    <property type="entry name" value="NAD(P)-binding Rossmann-fold domains"/>
    <property type="match status" value="1"/>
</dbReference>
<evidence type="ECO:0000256" key="1">
    <source>
        <dbReference type="ARBA" id="ARBA00005928"/>
    </source>
</evidence>
<evidence type="ECO:0000259" key="6">
    <source>
        <dbReference type="Pfam" id="PF07993"/>
    </source>
</evidence>
<sequence>MGPNYVQSLENKTILVTGASGFLGKVFVERVLRLEPNVKRLYLLVKASDKKSAEQRLHNEVFEKDLFSVLRKNVGDHESLDALISEKVVPVPGDISLNYMGVSDSNLLQDMMQEIDVVFNSAATTRFDERYDAALRINTFGALNVLNFVKKCAKAQVLVHVSTAYVCGEISGLIHEKPIAMGETLNGKTKVDIYTAMQLVEQKLKQLGEQGCSEEETKQAMTDLGFKRAKLYGWSNPYVFAKAMGEMLLGHYREKLSIVVIRPTIITSTFSDPFPGWIEGFKTIDSVIILYGKGMLKCFLNDPKTICDMIPVDMVANAMIATAAEHFDDSGSHTVYHVSSSYRNPVMYKQVYEMMVRYFVENPLLGRNGIPISPSLTVLSTRARFRLYTSLRFKLPLQILGLFSTAFPSKFGDKYEQNNRKFKKAMRMVKIYEPFLLFKGIFDDRNLETLRIKNEAKGMDKLFGFNTKCIDWEDYFMNTHINGLVTHVLRK</sequence>
<comment type="catalytic activity">
    <reaction evidence="4">
        <text>a long-chain fatty acyl-CoA + 2 NADPH + 2 H(+) = a long-chain primary fatty alcohol + 2 NADP(+) + CoA</text>
        <dbReference type="Rhea" id="RHEA:52716"/>
        <dbReference type="ChEBI" id="CHEBI:15378"/>
        <dbReference type="ChEBI" id="CHEBI:57287"/>
        <dbReference type="ChEBI" id="CHEBI:57783"/>
        <dbReference type="ChEBI" id="CHEBI:58349"/>
        <dbReference type="ChEBI" id="CHEBI:77396"/>
        <dbReference type="ChEBI" id="CHEBI:83139"/>
        <dbReference type="EC" id="1.2.1.84"/>
    </reaction>
</comment>
<keyword evidence="2 4" id="KW-0444">Lipid biosynthesis</keyword>
<keyword evidence="4" id="KW-0521">NADP</keyword>
<feature type="domain" description="Thioester reductase (TE)" evidence="6">
    <location>
        <begin position="16"/>
        <end position="319"/>
    </location>
</feature>
<name>A0AAU9SSV0_THLAR</name>
<dbReference type="InterPro" id="IPR033640">
    <property type="entry name" value="FAR_C"/>
</dbReference>
<dbReference type="Gene3D" id="3.40.50.720">
    <property type="entry name" value="NAD(P)-binding Rossmann-like Domain"/>
    <property type="match status" value="1"/>
</dbReference>
<dbReference type="GO" id="GO:0080019">
    <property type="term" value="F:alcohol-forming very long-chain fatty acyl-CoA reductase activity"/>
    <property type="evidence" value="ECO:0007669"/>
    <property type="project" value="InterPro"/>
</dbReference>
<dbReference type="GO" id="GO:0010345">
    <property type="term" value="P:suberin biosynthetic process"/>
    <property type="evidence" value="ECO:0007669"/>
    <property type="project" value="TreeGrafter"/>
</dbReference>
<comment type="function">
    <text evidence="4">Catalyzes the reduction of fatty acyl-CoA to fatty alcohols.</text>
</comment>
<keyword evidence="4" id="KW-0560">Oxidoreductase</keyword>
<evidence type="ECO:0000256" key="4">
    <source>
        <dbReference type="RuleBase" id="RU363097"/>
    </source>
</evidence>
<dbReference type="Pfam" id="PF07993">
    <property type="entry name" value="NAD_binding_4"/>
    <property type="match status" value="1"/>
</dbReference>
<protein>
    <recommendedName>
        <fullName evidence="4">Fatty acyl-CoA reductase</fullName>
        <ecNumber evidence="4">1.2.1.84</ecNumber>
    </recommendedName>
</protein>
<organism evidence="7 8">
    <name type="scientific">Thlaspi arvense</name>
    <name type="common">Field penny-cress</name>
    <dbReference type="NCBI Taxonomy" id="13288"/>
    <lineage>
        <taxon>Eukaryota</taxon>
        <taxon>Viridiplantae</taxon>
        <taxon>Streptophyta</taxon>
        <taxon>Embryophyta</taxon>
        <taxon>Tracheophyta</taxon>
        <taxon>Spermatophyta</taxon>
        <taxon>Magnoliopsida</taxon>
        <taxon>eudicotyledons</taxon>
        <taxon>Gunneridae</taxon>
        <taxon>Pentapetalae</taxon>
        <taxon>rosids</taxon>
        <taxon>malvids</taxon>
        <taxon>Brassicales</taxon>
        <taxon>Brassicaceae</taxon>
        <taxon>Thlaspideae</taxon>
        <taxon>Thlaspi</taxon>
    </lineage>
</organism>